<dbReference type="GO" id="GO:0046872">
    <property type="term" value="F:metal ion binding"/>
    <property type="evidence" value="ECO:0007669"/>
    <property type="project" value="UniProtKB-KW"/>
</dbReference>
<feature type="signal peptide" evidence="5">
    <location>
        <begin position="1"/>
        <end position="22"/>
    </location>
</feature>
<evidence type="ECO:0000256" key="5">
    <source>
        <dbReference type="SAM" id="SignalP"/>
    </source>
</evidence>
<keyword evidence="3 4" id="KW-0408">Iron</keyword>
<dbReference type="InterPro" id="IPR009056">
    <property type="entry name" value="Cyt_c-like_dom"/>
</dbReference>
<dbReference type="RefSeq" id="WP_079639292.1">
    <property type="nucleotide sequence ID" value="NZ_FUYP01000017.1"/>
</dbReference>
<reference evidence="8" key="1">
    <citation type="submission" date="2017-02" db="EMBL/GenBank/DDBJ databases">
        <authorList>
            <person name="Varghese N."/>
            <person name="Submissions S."/>
        </authorList>
    </citation>
    <scope>NUCLEOTIDE SEQUENCE [LARGE SCALE GENOMIC DNA]</scope>
    <source>
        <strain evidence="8">R11H</strain>
    </source>
</reference>
<evidence type="ECO:0000256" key="1">
    <source>
        <dbReference type="ARBA" id="ARBA00022617"/>
    </source>
</evidence>
<evidence type="ECO:0000313" key="8">
    <source>
        <dbReference type="Proteomes" id="UP000190044"/>
    </source>
</evidence>
<dbReference type="InterPro" id="IPR036909">
    <property type="entry name" value="Cyt_c-like_dom_sf"/>
</dbReference>
<gene>
    <name evidence="7" type="ORF">SAMN06295937_101713</name>
</gene>
<feature type="chain" id="PRO_5012685048" evidence="5">
    <location>
        <begin position="23"/>
        <end position="127"/>
    </location>
</feature>
<evidence type="ECO:0000259" key="6">
    <source>
        <dbReference type="PROSITE" id="PS51007"/>
    </source>
</evidence>
<sequence>MRSLFVAGALLALAAATGPVIAQPSGEAERPMEQANAARGRYLYFQTGCYACHGTIGHGAFLAGPKLTPPLMAFEPFSAQLREPVGRMPRYGAETMSDEDVADIYAFLKAIPPQPTPDSIDMLKDPS</sequence>
<keyword evidence="8" id="KW-1185">Reference proteome</keyword>
<name>A0A1T5DX60_9SPHN</name>
<dbReference type="SUPFAM" id="SSF46626">
    <property type="entry name" value="Cytochrome c"/>
    <property type="match status" value="1"/>
</dbReference>
<organism evidence="7 8">
    <name type="scientific">Sphingopyxis flava</name>
    <dbReference type="NCBI Taxonomy" id="1507287"/>
    <lineage>
        <taxon>Bacteria</taxon>
        <taxon>Pseudomonadati</taxon>
        <taxon>Pseudomonadota</taxon>
        <taxon>Alphaproteobacteria</taxon>
        <taxon>Sphingomonadales</taxon>
        <taxon>Sphingomonadaceae</taxon>
        <taxon>Sphingopyxis</taxon>
    </lineage>
</organism>
<evidence type="ECO:0000313" key="7">
    <source>
        <dbReference type="EMBL" id="SKB76166.1"/>
    </source>
</evidence>
<dbReference type="EMBL" id="FUYP01000017">
    <property type="protein sequence ID" value="SKB76166.1"/>
    <property type="molecule type" value="Genomic_DNA"/>
</dbReference>
<evidence type="ECO:0000256" key="3">
    <source>
        <dbReference type="ARBA" id="ARBA00023004"/>
    </source>
</evidence>
<protein>
    <submittedName>
        <fullName evidence="7">Cytochrome C oxidase, cbb3-type, subunit III</fullName>
    </submittedName>
</protein>
<dbReference type="Pfam" id="PF13442">
    <property type="entry name" value="Cytochrome_CBB3"/>
    <property type="match status" value="1"/>
</dbReference>
<evidence type="ECO:0000256" key="4">
    <source>
        <dbReference type="PROSITE-ProRule" id="PRU00433"/>
    </source>
</evidence>
<keyword evidence="1 4" id="KW-0349">Heme</keyword>
<dbReference type="GO" id="GO:0020037">
    <property type="term" value="F:heme binding"/>
    <property type="evidence" value="ECO:0007669"/>
    <property type="project" value="InterPro"/>
</dbReference>
<dbReference type="PROSITE" id="PS51007">
    <property type="entry name" value="CYTC"/>
    <property type="match status" value="1"/>
</dbReference>
<dbReference type="Gene3D" id="1.10.760.10">
    <property type="entry name" value="Cytochrome c-like domain"/>
    <property type="match status" value="1"/>
</dbReference>
<accession>A0A1T5DX60</accession>
<dbReference type="GO" id="GO:0009055">
    <property type="term" value="F:electron transfer activity"/>
    <property type="evidence" value="ECO:0007669"/>
    <property type="project" value="InterPro"/>
</dbReference>
<dbReference type="AlphaFoldDB" id="A0A1T5DX60"/>
<dbReference type="Proteomes" id="UP000190044">
    <property type="component" value="Unassembled WGS sequence"/>
</dbReference>
<evidence type="ECO:0000256" key="2">
    <source>
        <dbReference type="ARBA" id="ARBA00022723"/>
    </source>
</evidence>
<proteinExistence type="predicted"/>
<keyword evidence="5" id="KW-0732">Signal</keyword>
<feature type="domain" description="Cytochrome c" evidence="6">
    <location>
        <begin position="35"/>
        <end position="112"/>
    </location>
</feature>
<dbReference type="OrthoDB" id="7427921at2"/>
<keyword evidence="2 4" id="KW-0479">Metal-binding</keyword>